<reference evidence="2" key="1">
    <citation type="journal article" date="2019" name="Sci. Rep.">
        <title>Draft genome of Tanacetum cinerariifolium, the natural source of mosquito coil.</title>
        <authorList>
            <person name="Yamashiro T."/>
            <person name="Shiraishi A."/>
            <person name="Satake H."/>
            <person name="Nakayama K."/>
        </authorList>
    </citation>
    <scope>NUCLEOTIDE SEQUENCE</scope>
</reference>
<sequence length="193" mass="21560">MVEIGCVLGCDTVLDSCLCGEEGEQCGSTTSESDAKTSDLDTYESSSSEETLENMPKQVESKLKVVNEPKVWTDAPIIEEYESDSNDEHVTIPLKEQDKPSFAFVNTVEHVKTSRQTAKEQNTCSQNSKPSKRDWNGLKSKRMGLGYVFTKNACFVCGSFSHLIRDCDFHEKIVSKHVALNKQKGSEYWSKGK</sequence>
<evidence type="ECO:0000313" key="2">
    <source>
        <dbReference type="EMBL" id="GEU46119.1"/>
    </source>
</evidence>
<gene>
    <name evidence="2" type="ORF">Tci_018097</name>
</gene>
<comment type="caution">
    <text evidence="2">The sequence shown here is derived from an EMBL/GenBank/DDBJ whole genome shotgun (WGS) entry which is preliminary data.</text>
</comment>
<name>A0A6L2KAZ3_TANCI</name>
<accession>A0A6L2KAZ3</accession>
<organism evidence="2">
    <name type="scientific">Tanacetum cinerariifolium</name>
    <name type="common">Dalmatian daisy</name>
    <name type="synonym">Chrysanthemum cinerariifolium</name>
    <dbReference type="NCBI Taxonomy" id="118510"/>
    <lineage>
        <taxon>Eukaryota</taxon>
        <taxon>Viridiplantae</taxon>
        <taxon>Streptophyta</taxon>
        <taxon>Embryophyta</taxon>
        <taxon>Tracheophyta</taxon>
        <taxon>Spermatophyta</taxon>
        <taxon>Magnoliopsida</taxon>
        <taxon>eudicotyledons</taxon>
        <taxon>Gunneridae</taxon>
        <taxon>Pentapetalae</taxon>
        <taxon>asterids</taxon>
        <taxon>campanulids</taxon>
        <taxon>Asterales</taxon>
        <taxon>Asteraceae</taxon>
        <taxon>Asteroideae</taxon>
        <taxon>Anthemideae</taxon>
        <taxon>Anthemidinae</taxon>
        <taxon>Tanacetum</taxon>
    </lineage>
</organism>
<evidence type="ECO:0000256" key="1">
    <source>
        <dbReference type="SAM" id="MobiDB-lite"/>
    </source>
</evidence>
<feature type="region of interest" description="Disordered" evidence="1">
    <location>
        <begin position="24"/>
        <end position="57"/>
    </location>
</feature>
<dbReference type="EMBL" id="BKCJ010002082">
    <property type="protein sequence ID" value="GEU46119.1"/>
    <property type="molecule type" value="Genomic_DNA"/>
</dbReference>
<feature type="compositionally biased region" description="Polar residues" evidence="1">
    <location>
        <begin position="115"/>
        <end position="129"/>
    </location>
</feature>
<dbReference type="AlphaFoldDB" id="A0A6L2KAZ3"/>
<feature type="region of interest" description="Disordered" evidence="1">
    <location>
        <begin position="115"/>
        <end position="137"/>
    </location>
</feature>
<proteinExistence type="predicted"/>
<protein>
    <submittedName>
        <fullName evidence="2">Uncharacterized protein</fullName>
    </submittedName>
</protein>